<dbReference type="PANTHER" id="PTHR41328:SF2">
    <property type="entry name" value="TERMINASE SMALL SUBUNIT"/>
    <property type="match status" value="1"/>
</dbReference>
<evidence type="ECO:0000256" key="2">
    <source>
        <dbReference type="ARBA" id="ARBA00023219"/>
    </source>
</evidence>
<organism evidence="3">
    <name type="scientific">Podoviridae sp. ctf5T2</name>
    <dbReference type="NCBI Taxonomy" id="2827743"/>
    <lineage>
        <taxon>Viruses</taxon>
        <taxon>Duplodnaviria</taxon>
        <taxon>Heunggongvirae</taxon>
        <taxon>Uroviricota</taxon>
        <taxon>Caudoviricetes</taxon>
    </lineage>
</organism>
<keyword evidence="2" id="KW-0231">Viral genome packaging</keyword>
<name>A0A8S5SL90_9CAUD</name>
<dbReference type="InterPro" id="IPR038713">
    <property type="entry name" value="Terminase_Gp1_N_sf"/>
</dbReference>
<evidence type="ECO:0000256" key="1">
    <source>
        <dbReference type="ARBA" id="ARBA00022612"/>
    </source>
</evidence>
<accession>A0A8S5SL90</accession>
<dbReference type="Pfam" id="PF03592">
    <property type="entry name" value="Terminase_2"/>
    <property type="match status" value="1"/>
</dbReference>
<proteinExistence type="predicted"/>
<dbReference type="Gene3D" id="1.10.10.1400">
    <property type="entry name" value="Terminase, small subunit, N-terminal DNA-binding domain, HTH motif"/>
    <property type="match status" value="1"/>
</dbReference>
<dbReference type="InterPro" id="IPR005335">
    <property type="entry name" value="Terminase_ssu"/>
</dbReference>
<dbReference type="EMBL" id="BK032623">
    <property type="protein sequence ID" value="DAF51828.1"/>
    <property type="molecule type" value="Genomic_DNA"/>
</dbReference>
<dbReference type="GO" id="GO:0051276">
    <property type="term" value="P:chromosome organization"/>
    <property type="evidence" value="ECO:0007669"/>
    <property type="project" value="InterPro"/>
</dbReference>
<keyword evidence="1" id="KW-1188">Viral release from host cell</keyword>
<protein>
    <submittedName>
        <fullName evidence="3">Terminase small subunit</fullName>
    </submittedName>
</protein>
<dbReference type="PANTHER" id="PTHR41328">
    <property type="entry name" value="TERMINASE SMALL SUBUNIT-RELATED"/>
    <property type="match status" value="1"/>
</dbReference>
<dbReference type="InterPro" id="IPR052404">
    <property type="entry name" value="SPP1-like_terminase"/>
</dbReference>
<reference evidence="3" key="1">
    <citation type="journal article" date="2021" name="Proc. Natl. Acad. Sci. U.S.A.">
        <title>A Catalog of Tens of Thousands of Viruses from Human Metagenomes Reveals Hidden Associations with Chronic Diseases.</title>
        <authorList>
            <person name="Tisza M.J."/>
            <person name="Buck C.B."/>
        </authorList>
    </citation>
    <scope>NUCLEOTIDE SEQUENCE</scope>
    <source>
        <strain evidence="3">Ctf5T2</strain>
    </source>
</reference>
<sequence>MADANTLTKKERIFADEYIKTTNATQSAIKAGYSEKTASSKGSQLLRKVKVRQYIDEVMDKRSKNTIATADEVLQYLSRVMNGEEKDAFGLDVSVADRTKAAELLGKRHMLFTNKVKLDAKIEIDISDRMKQARVKSDEVQQGTTD</sequence>
<dbReference type="Gene3D" id="6.10.140.2160">
    <property type="match status" value="1"/>
</dbReference>
<evidence type="ECO:0000313" key="3">
    <source>
        <dbReference type="EMBL" id="DAF51828.1"/>
    </source>
</evidence>